<evidence type="ECO:0008006" key="3">
    <source>
        <dbReference type="Google" id="ProtNLM"/>
    </source>
</evidence>
<organism evidence="1 2">
    <name type="scientific">Actinomyces ruminicola</name>
    <dbReference type="NCBI Taxonomy" id="332524"/>
    <lineage>
        <taxon>Bacteria</taxon>
        <taxon>Bacillati</taxon>
        <taxon>Actinomycetota</taxon>
        <taxon>Actinomycetes</taxon>
        <taxon>Actinomycetales</taxon>
        <taxon>Actinomycetaceae</taxon>
        <taxon>Actinomyces</taxon>
    </lineage>
</organism>
<keyword evidence="2" id="KW-1185">Reference proteome</keyword>
<proteinExistence type="predicted"/>
<dbReference type="Proteomes" id="UP000198541">
    <property type="component" value="Unassembled WGS sequence"/>
</dbReference>
<dbReference type="EMBL" id="FNIM01000001">
    <property type="protein sequence ID" value="SDN22801.1"/>
    <property type="molecule type" value="Genomic_DNA"/>
</dbReference>
<dbReference type="STRING" id="332524.SAMN04487766_11225"/>
<dbReference type="AlphaFoldDB" id="A0A1G9ZP86"/>
<sequence length="124" mass="13572">MNRSLTVTATRWSGGWELELDDDHHTQVTHLDRARQQVVDYLDTVDETTDHSSWEIDIVPEVDSLAQVRAAKETAARAKALQEEAATAWREAALALRAEGLSVSDTAAIMGISRGRVSQLTATG</sequence>
<dbReference type="RefSeq" id="WP_092532322.1">
    <property type="nucleotide sequence ID" value="NZ_FNIM01000001.1"/>
</dbReference>
<accession>A0A1G9ZP86</accession>
<evidence type="ECO:0000313" key="2">
    <source>
        <dbReference type="Proteomes" id="UP000198541"/>
    </source>
</evidence>
<name>A0A1G9ZP86_9ACTO</name>
<reference evidence="2" key="1">
    <citation type="submission" date="2016-10" db="EMBL/GenBank/DDBJ databases">
        <authorList>
            <person name="Varghese N."/>
            <person name="Submissions S."/>
        </authorList>
    </citation>
    <scope>NUCLEOTIDE SEQUENCE [LARGE SCALE GENOMIC DNA]</scope>
    <source>
        <strain evidence="2">DSM 27982</strain>
    </source>
</reference>
<protein>
    <recommendedName>
        <fullName evidence="3">Antitoxin HicB</fullName>
    </recommendedName>
</protein>
<evidence type="ECO:0000313" key="1">
    <source>
        <dbReference type="EMBL" id="SDN22801.1"/>
    </source>
</evidence>
<gene>
    <name evidence="1" type="ORF">SAMN05216355_101314</name>
</gene>